<dbReference type="RefSeq" id="WP_159420998.1">
    <property type="nucleotide sequence ID" value="NZ_CZVI01000028.1"/>
</dbReference>
<evidence type="ECO:0000313" key="3">
    <source>
        <dbReference type="Proteomes" id="UP000182011"/>
    </source>
</evidence>
<proteinExistence type="predicted"/>
<dbReference type="AlphaFoldDB" id="A0A0P1MAT3"/>
<accession>A0A0P1MAT3</accession>
<reference evidence="2 3" key="2">
    <citation type="submission" date="2015-11" db="EMBL/GenBank/DDBJ databases">
        <authorList>
            <person name="Zhang Y."/>
            <person name="Guo Z."/>
        </authorList>
    </citation>
    <scope>NUCLEOTIDE SEQUENCE [LARGE SCALE GENOMIC DNA]</scope>
    <source>
        <strain evidence="2">JGI-4</strain>
    </source>
</reference>
<dbReference type="Proteomes" id="UP000182200">
    <property type="component" value="Unassembled WGS sequence"/>
</dbReference>
<accession>A0A0N7MYP2</accession>
<name>A0A0P1MAT3_9BACT</name>
<accession>A0A0P1L7E7</accession>
<accession>A0A0P1LZ73</accession>
<gene>
    <name evidence="2" type="ORF">JGI4_02204</name>
    <name evidence="1" type="ORF">JGI8_01681</name>
</gene>
<accession>A0A0P1LIM6</accession>
<dbReference type="EMBL" id="CZVI01000028">
    <property type="protein sequence ID" value="CUS92442.1"/>
    <property type="molecule type" value="Genomic_DNA"/>
</dbReference>
<organism evidence="2 3">
    <name type="scientific">Candidatus Kryptonium thompsonii</name>
    <dbReference type="NCBI Taxonomy" id="1633631"/>
    <lineage>
        <taxon>Bacteria</taxon>
        <taxon>Pseudomonadati</taxon>
        <taxon>Candidatus Kryptoniota</taxon>
        <taxon>Candidatus Kryptonium</taxon>
    </lineage>
</organism>
<protein>
    <submittedName>
        <fullName evidence="2">Uncharacterized protein</fullName>
    </submittedName>
</protein>
<accession>A0A0P1MMI0</accession>
<dbReference type="EMBL" id="FAOP01000011">
    <property type="protein sequence ID" value="CUU08853.1"/>
    <property type="molecule type" value="Genomic_DNA"/>
</dbReference>
<keyword evidence="4" id="KW-1185">Reference proteome</keyword>
<evidence type="ECO:0000313" key="2">
    <source>
        <dbReference type="EMBL" id="CUU08853.1"/>
    </source>
</evidence>
<dbReference type="STRING" id="1633631.GCA_001442925_02198"/>
<accession>A0A0P1M4C4</accession>
<accession>A0A0N7MV86</accession>
<sequence length="50" mass="5726">MPPNIEIEKPDEFYPTRCVQLALKGISSDSLVEHIIVKTIEIHSNYKNLT</sequence>
<evidence type="ECO:0000313" key="4">
    <source>
        <dbReference type="Proteomes" id="UP000182200"/>
    </source>
</evidence>
<dbReference type="Proteomes" id="UP000182011">
    <property type="component" value="Unassembled WGS sequence"/>
</dbReference>
<reference evidence="1 4" key="1">
    <citation type="submission" date="2015-11" db="EMBL/GenBank/DDBJ databases">
        <authorList>
            <person name="Varghese N."/>
        </authorList>
    </citation>
    <scope>NUCLEOTIDE SEQUENCE [LARGE SCALE GENOMIC DNA]</scope>
    <source>
        <strain evidence="1 4">JGI-8</strain>
    </source>
</reference>
<accession>A0A0N7N018</accession>
<evidence type="ECO:0000313" key="1">
    <source>
        <dbReference type="EMBL" id="CUS92442.1"/>
    </source>
</evidence>
<accession>A0A0S4ND98</accession>
<accession>A0A0P1LHI6</accession>